<evidence type="ECO:0000313" key="2">
    <source>
        <dbReference type="Proteomes" id="UP000321181"/>
    </source>
</evidence>
<gene>
    <name evidence="1" type="ORF">CAE01nite_27810</name>
</gene>
<dbReference type="Gene3D" id="3.40.50.12580">
    <property type="match status" value="1"/>
</dbReference>
<dbReference type="OrthoDB" id="8549922at2"/>
<dbReference type="SUPFAM" id="SSF53756">
    <property type="entry name" value="UDP-Glycosyltransferase/glycogen phosphorylase"/>
    <property type="match status" value="1"/>
</dbReference>
<dbReference type="InterPro" id="IPR051612">
    <property type="entry name" value="Teichoic_Acid_Biosynth"/>
</dbReference>
<dbReference type="GO" id="GO:0016020">
    <property type="term" value="C:membrane"/>
    <property type="evidence" value="ECO:0007669"/>
    <property type="project" value="InterPro"/>
</dbReference>
<dbReference type="Proteomes" id="UP000321181">
    <property type="component" value="Unassembled WGS sequence"/>
</dbReference>
<comment type="caution">
    <text evidence="1">The sequence shown here is derived from an EMBL/GenBank/DDBJ whole genome shotgun (WGS) entry which is preliminary data.</text>
</comment>
<sequence length="405" mass="43963">MLSDLRRRLLGRLRWYWLREEAVAGATWLAMRVLPAKPVALVHGFPDSEGNAVEVVRGLVRRYPGTVLWLHNGPEPSEEMRHLDVPAGKVAFAQVNTLPAIRAVGQAEAVFFTHGMKTAVRPPRSRLVVNLWHGDGPKATITLPRCASTVAVAATHLWAAEKARIFGLRTTDVAVVGNPRVDSARLREVSETRRLLGLGDGGERIVLWMPTFRQGHDGRHFSFTDGEPLSSTVDAAITVPAGVRLLVKPHPMDTDDYSALGATVLTNGDLAKAGVTLAQLLAAADALMSDASSVWVDFLGFDRPVGFFLPDFDRYADTRGYNVPDLLEVLPGPVLPDLAAVSAFLAEVRDGRAAPPRTFDAFARIGYHAEPPVTDHLLTWLDDYQRARGARTLFAGSAAVPGAAR</sequence>
<organism evidence="1 2">
    <name type="scientific">Cellulomonas aerilata</name>
    <dbReference type="NCBI Taxonomy" id="515326"/>
    <lineage>
        <taxon>Bacteria</taxon>
        <taxon>Bacillati</taxon>
        <taxon>Actinomycetota</taxon>
        <taxon>Actinomycetes</taxon>
        <taxon>Micrococcales</taxon>
        <taxon>Cellulomonadaceae</taxon>
        <taxon>Cellulomonas</taxon>
    </lineage>
</organism>
<keyword evidence="2" id="KW-1185">Reference proteome</keyword>
<dbReference type="EMBL" id="BJYY01000017">
    <property type="protein sequence ID" value="GEO35056.1"/>
    <property type="molecule type" value="Genomic_DNA"/>
</dbReference>
<dbReference type="PANTHER" id="PTHR37316">
    <property type="entry name" value="TEICHOIC ACID GLYCEROL-PHOSPHATE PRIMASE"/>
    <property type="match status" value="1"/>
</dbReference>
<evidence type="ECO:0000313" key="1">
    <source>
        <dbReference type="EMBL" id="GEO35056.1"/>
    </source>
</evidence>
<name>A0A512DF42_9CELL</name>
<dbReference type="RefSeq" id="WP_146905763.1">
    <property type="nucleotide sequence ID" value="NZ_BAAARM010000001.1"/>
</dbReference>
<dbReference type="InterPro" id="IPR043148">
    <property type="entry name" value="TagF_C"/>
</dbReference>
<reference evidence="1 2" key="1">
    <citation type="submission" date="2019-07" db="EMBL/GenBank/DDBJ databases">
        <title>Whole genome shotgun sequence of Cellulomonas aerilata NBRC 106308.</title>
        <authorList>
            <person name="Hosoyama A."/>
            <person name="Uohara A."/>
            <person name="Ohji S."/>
            <person name="Ichikawa N."/>
        </authorList>
    </citation>
    <scope>NUCLEOTIDE SEQUENCE [LARGE SCALE GENOMIC DNA]</scope>
    <source>
        <strain evidence="1 2">NBRC 106308</strain>
    </source>
</reference>
<dbReference type="AlphaFoldDB" id="A0A512DF42"/>
<evidence type="ECO:0008006" key="3">
    <source>
        <dbReference type="Google" id="ProtNLM"/>
    </source>
</evidence>
<accession>A0A512DF42</accession>
<dbReference type="Pfam" id="PF04464">
    <property type="entry name" value="Glyphos_transf"/>
    <property type="match status" value="1"/>
</dbReference>
<proteinExistence type="predicted"/>
<dbReference type="InterPro" id="IPR007554">
    <property type="entry name" value="Glycerophosphate_synth"/>
</dbReference>
<protein>
    <recommendedName>
        <fullName evidence="3">Glycosyl transferase</fullName>
    </recommendedName>
</protein>
<dbReference type="PANTHER" id="PTHR37316:SF3">
    <property type="entry name" value="TEICHOIC ACID GLYCEROL-PHOSPHATE TRANSFERASE"/>
    <property type="match status" value="1"/>
</dbReference>
<dbReference type="GO" id="GO:0047355">
    <property type="term" value="F:CDP-glycerol glycerophosphotransferase activity"/>
    <property type="evidence" value="ECO:0007669"/>
    <property type="project" value="InterPro"/>
</dbReference>